<evidence type="ECO:0000256" key="1">
    <source>
        <dbReference type="ARBA" id="ARBA00006484"/>
    </source>
</evidence>
<dbReference type="PANTHER" id="PTHR43477:SF1">
    <property type="entry name" value="DIHYDROANTICAPSIN 7-DEHYDROGENASE"/>
    <property type="match status" value="1"/>
</dbReference>
<dbReference type="InterPro" id="IPR036291">
    <property type="entry name" value="NAD(P)-bd_dom_sf"/>
</dbReference>
<evidence type="ECO:0000256" key="2">
    <source>
        <dbReference type="ARBA" id="ARBA00023002"/>
    </source>
</evidence>
<dbReference type="EMBL" id="LFEJ01000019">
    <property type="protein sequence ID" value="KMV33772.1"/>
    <property type="molecule type" value="Genomic_DNA"/>
</dbReference>
<evidence type="ECO:0000313" key="3">
    <source>
        <dbReference type="EMBL" id="KMV33772.1"/>
    </source>
</evidence>
<evidence type="ECO:0000313" key="4">
    <source>
        <dbReference type="Proteomes" id="UP000037315"/>
    </source>
</evidence>
<dbReference type="InterPro" id="IPR051122">
    <property type="entry name" value="SDR_DHRS6-like"/>
</dbReference>
<reference evidence="3 4" key="1">
    <citation type="submission" date="2015-06" db="EMBL/GenBank/DDBJ databases">
        <title>Genome sequencing of Cronobacter sp. strain DJ34 isolated from petroleum contaminated sludge of Duliajan Oil Fields, Assam, India.</title>
        <authorList>
            <person name="Pal S."/>
            <person name="Banerjee T.D."/>
            <person name="Roy A."/>
            <person name="Sar P."/>
            <person name="Kazy S.K."/>
        </authorList>
    </citation>
    <scope>NUCLEOTIDE SEQUENCE [LARGE SCALE GENOMIC DNA]</scope>
    <source>
        <strain evidence="3 4">DJ34</strain>
    </source>
</reference>
<proteinExistence type="inferred from homology"/>
<dbReference type="Gene3D" id="3.40.50.720">
    <property type="entry name" value="NAD(P)-binding Rossmann-like Domain"/>
    <property type="match status" value="1"/>
</dbReference>
<dbReference type="PANTHER" id="PTHR43477">
    <property type="entry name" value="DIHYDROANTICAPSIN 7-DEHYDROGENASE"/>
    <property type="match status" value="1"/>
</dbReference>
<sequence>MTMSSTRTLIIGGATGIGFAVAQALSEREGSIVLAGRDEEKLAAAKARLHGVAKTQTVTLDVASEAQVAQLAQTLGAVDHIIVTAGSQAPGGALSQVDISAAKQAFDTKFWGSIAVAHHLAGLIRPGGSLTLTTGFLARRAVPGTFVKTAINAALEATVKVLARELAPLRVNAVSPGLTDTEAYAAMTPEAREQMLARAAATLPAGRFGRPEDMAQGYLFVIDNPFVTGTVVDIEGGALIN</sequence>
<dbReference type="GO" id="GO:0016491">
    <property type="term" value="F:oxidoreductase activity"/>
    <property type="evidence" value="ECO:0007669"/>
    <property type="project" value="UniProtKB-KW"/>
</dbReference>
<name>A0A0J8VL41_9ENTR</name>
<gene>
    <name evidence="3" type="ORF">ACH50_15670</name>
</gene>
<dbReference type="Proteomes" id="UP000037315">
    <property type="component" value="Unassembled WGS sequence"/>
</dbReference>
<keyword evidence="2" id="KW-0560">Oxidoreductase</keyword>
<dbReference type="InterPro" id="IPR002347">
    <property type="entry name" value="SDR_fam"/>
</dbReference>
<comment type="caution">
    <text evidence="3">The sequence shown here is derived from an EMBL/GenBank/DDBJ whole genome shotgun (WGS) entry which is preliminary data.</text>
</comment>
<organism evidence="3 4">
    <name type="scientific">Franconibacter pulveris</name>
    <dbReference type="NCBI Taxonomy" id="435910"/>
    <lineage>
        <taxon>Bacteria</taxon>
        <taxon>Pseudomonadati</taxon>
        <taxon>Pseudomonadota</taxon>
        <taxon>Gammaproteobacteria</taxon>
        <taxon>Enterobacterales</taxon>
        <taxon>Enterobacteriaceae</taxon>
        <taxon>Franconibacter</taxon>
    </lineage>
</organism>
<accession>A0A0J8VL41</accession>
<dbReference type="Pfam" id="PF13561">
    <property type="entry name" value="adh_short_C2"/>
    <property type="match status" value="1"/>
</dbReference>
<dbReference type="AlphaFoldDB" id="A0A0J8VL41"/>
<protein>
    <submittedName>
        <fullName evidence="3">Dehydrogenase</fullName>
    </submittedName>
</protein>
<dbReference type="PATRIC" id="fig|1656095.3.peg.4376"/>
<dbReference type="PRINTS" id="PR00081">
    <property type="entry name" value="GDHRDH"/>
</dbReference>
<dbReference type="OrthoDB" id="9806974at2"/>
<dbReference type="STRING" id="1121863.GCA_000621185_01604"/>
<dbReference type="SUPFAM" id="SSF51735">
    <property type="entry name" value="NAD(P)-binding Rossmann-fold domains"/>
    <property type="match status" value="1"/>
</dbReference>
<comment type="similarity">
    <text evidence="1">Belongs to the short-chain dehydrogenases/reductases (SDR) family.</text>
</comment>
<keyword evidence="4" id="KW-1185">Reference proteome</keyword>